<gene>
    <name evidence="1" type="ORF">EZS26_001560</name>
</gene>
<accession>A0A5M8P1J7</accession>
<name>A0A5M8P1J7_9BACT</name>
<reference evidence="1 2" key="1">
    <citation type="submission" date="2019-03" db="EMBL/GenBank/DDBJ databases">
        <title>Single cell metagenomics reveals metabolic interactions within the superorganism composed of flagellate Streblomastix strix and complex community of Bacteroidetes bacteria on its surface.</title>
        <authorList>
            <person name="Treitli S.C."/>
            <person name="Kolisko M."/>
            <person name="Husnik F."/>
            <person name="Keeling P."/>
            <person name="Hampl V."/>
        </authorList>
    </citation>
    <scope>NUCLEOTIDE SEQUENCE [LARGE SCALE GENOMIC DNA]</scope>
    <source>
        <strain evidence="1">St1</strain>
    </source>
</reference>
<proteinExistence type="predicted"/>
<dbReference type="EMBL" id="SNRX01000009">
    <property type="protein sequence ID" value="KAA6302200.1"/>
    <property type="molecule type" value="Genomic_DNA"/>
</dbReference>
<evidence type="ECO:0000313" key="1">
    <source>
        <dbReference type="EMBL" id="KAA6302200.1"/>
    </source>
</evidence>
<comment type="caution">
    <text evidence="1">The sequence shown here is derived from an EMBL/GenBank/DDBJ whole genome shotgun (WGS) entry which is preliminary data.</text>
</comment>
<organism evidence="1 2">
    <name type="scientific">Candidatus Ordinivivax streblomastigis</name>
    <dbReference type="NCBI Taxonomy" id="2540710"/>
    <lineage>
        <taxon>Bacteria</taxon>
        <taxon>Pseudomonadati</taxon>
        <taxon>Bacteroidota</taxon>
        <taxon>Bacteroidia</taxon>
        <taxon>Bacteroidales</taxon>
        <taxon>Candidatus Ordinivivax</taxon>
    </lineage>
</organism>
<protein>
    <submittedName>
        <fullName evidence="1">Uncharacterized protein</fullName>
    </submittedName>
</protein>
<dbReference type="Proteomes" id="UP000324575">
    <property type="component" value="Unassembled WGS sequence"/>
</dbReference>
<dbReference type="AlphaFoldDB" id="A0A5M8P1J7"/>
<sequence length="35" mass="3878">MPNYVTKMIPGTKNTSHLTFGFPLLIGKVAVFLKI</sequence>
<evidence type="ECO:0000313" key="2">
    <source>
        <dbReference type="Proteomes" id="UP000324575"/>
    </source>
</evidence>